<protein>
    <submittedName>
        <fullName evidence="3">VOC family protein</fullName>
    </submittedName>
</protein>
<name>A0ABY4GDE4_9BACT</name>
<dbReference type="SUPFAM" id="SSF54593">
    <property type="entry name" value="Glyoxalase/Bleomycin resistance protein/Dihydroxybiphenyl dioxygenase"/>
    <property type="match status" value="1"/>
</dbReference>
<dbReference type="Proteomes" id="UP000830401">
    <property type="component" value="Plasmid unnamed2"/>
</dbReference>
<evidence type="ECO:0000313" key="4">
    <source>
        <dbReference type="Proteomes" id="UP000830401"/>
    </source>
</evidence>
<dbReference type="InterPro" id="IPR037523">
    <property type="entry name" value="VOC_core"/>
</dbReference>
<dbReference type="PANTHER" id="PTHR43048">
    <property type="entry name" value="METHYLMALONYL-COA EPIMERASE"/>
    <property type="match status" value="1"/>
</dbReference>
<dbReference type="Pfam" id="PF00903">
    <property type="entry name" value="Glyoxalase"/>
    <property type="match status" value="1"/>
</dbReference>
<proteinExistence type="predicted"/>
<sequence length="149" mass="16449">MEKIAIELPAKVPQGINGKMRGAHVGLRTTDFEGTIHWYTEKLGFRVLKKWTVGDLQLAFLAPANDDHFWIEVLSGGLSDPQPNPSHPISSGFQHLCLEVDNVDETLAALQERGVPVAREPFNVPPIGKRCGFITDLHGNVIEFVANLK</sequence>
<feature type="domain" description="VOC" evidence="2">
    <location>
        <begin position="21"/>
        <end position="147"/>
    </location>
</feature>
<gene>
    <name evidence="3" type="ORF">MUN86_24840</name>
</gene>
<dbReference type="PANTHER" id="PTHR43048:SF3">
    <property type="entry name" value="METHYLMALONYL-COA EPIMERASE, MITOCHONDRIAL"/>
    <property type="match status" value="1"/>
</dbReference>
<keyword evidence="4" id="KW-1185">Reference proteome</keyword>
<accession>A0ABY4GDE4</accession>
<dbReference type="InterPro" id="IPR029068">
    <property type="entry name" value="Glyas_Bleomycin-R_OHBP_Dase"/>
</dbReference>
<dbReference type="RefSeq" id="WP_245126618.1">
    <property type="nucleotide sequence ID" value="NZ_CP095063.1"/>
</dbReference>
<dbReference type="CDD" id="cd06587">
    <property type="entry name" value="VOC"/>
    <property type="match status" value="1"/>
</dbReference>
<dbReference type="EMBL" id="CP095063">
    <property type="protein sequence ID" value="UOQ68935.1"/>
    <property type="molecule type" value="Genomic_DNA"/>
</dbReference>
<reference evidence="3" key="1">
    <citation type="submission" date="2022-04" db="EMBL/GenBank/DDBJ databases">
        <title>Hymenobacter sp. isolated from the air.</title>
        <authorList>
            <person name="Won M."/>
            <person name="Lee C.-M."/>
            <person name="Woen H.-Y."/>
            <person name="Kwon S.-W."/>
        </authorList>
    </citation>
    <scope>NUCLEOTIDE SEQUENCE</scope>
    <source>
        <strain evidence="3">5420S-77</strain>
        <plasmid evidence="3">unnamed2</plasmid>
    </source>
</reference>
<evidence type="ECO:0000256" key="1">
    <source>
        <dbReference type="ARBA" id="ARBA00022723"/>
    </source>
</evidence>
<organism evidence="3 4">
    <name type="scientific">Hymenobacter volaticus</name>
    <dbReference type="NCBI Taxonomy" id="2932254"/>
    <lineage>
        <taxon>Bacteria</taxon>
        <taxon>Pseudomonadati</taxon>
        <taxon>Bacteroidota</taxon>
        <taxon>Cytophagia</taxon>
        <taxon>Cytophagales</taxon>
        <taxon>Hymenobacteraceae</taxon>
        <taxon>Hymenobacter</taxon>
    </lineage>
</organism>
<evidence type="ECO:0000313" key="3">
    <source>
        <dbReference type="EMBL" id="UOQ68935.1"/>
    </source>
</evidence>
<dbReference type="InterPro" id="IPR051785">
    <property type="entry name" value="MMCE/EMCE_epimerase"/>
</dbReference>
<geneLocation type="plasmid" evidence="3 4">
    <name>unnamed2</name>
</geneLocation>
<dbReference type="InterPro" id="IPR004360">
    <property type="entry name" value="Glyas_Fos-R_dOase_dom"/>
</dbReference>
<keyword evidence="1" id="KW-0479">Metal-binding</keyword>
<dbReference type="PROSITE" id="PS51819">
    <property type="entry name" value="VOC"/>
    <property type="match status" value="1"/>
</dbReference>
<evidence type="ECO:0000259" key="2">
    <source>
        <dbReference type="PROSITE" id="PS51819"/>
    </source>
</evidence>
<keyword evidence="3" id="KW-0614">Plasmid</keyword>
<dbReference type="Gene3D" id="3.10.180.10">
    <property type="entry name" value="2,3-Dihydroxybiphenyl 1,2-Dioxygenase, domain 1"/>
    <property type="match status" value="1"/>
</dbReference>